<dbReference type="InterPro" id="IPR000415">
    <property type="entry name" value="Nitroreductase-like"/>
</dbReference>
<comment type="caution">
    <text evidence="1">The sequence shown here is derived from an EMBL/GenBank/DDBJ whole genome shotgun (WGS) entry which is preliminary data.</text>
</comment>
<dbReference type="Gene3D" id="3.40.109.10">
    <property type="entry name" value="NADH Oxidase"/>
    <property type="match status" value="2"/>
</dbReference>
<sequence length="327" mass="35454">MRDVAVDIEVITEALALACRAPSLFNSQPWRWVSEGAVVSLFLDDARAPRYTDTTGRELVISCGIVLDHFRVAMAAAGWKCNVDRFPNPNNRDHLASIDFSAMDFVTDAHRQRAEAIARRRTDRLPFAAPPDWESFLAQLSSGTAQGSVSLHTIADGSRPELVKASELTRSARRYDSKYHAELIGWTADVAVAEGIPTGTLLSEAESDRVDIGRDFPTAGHRDRRGEIAQDHAKVVVLSTVDDTRDGFVRCGEMLSSLLLDATMAGLATCVLSHLTEVPESRRIVESLTGSQAVPQVVVRVGSAPSGDAIGSPTPRRPVADVLEIRG</sequence>
<dbReference type="PANTHER" id="PTHR23026">
    <property type="entry name" value="NADPH NITROREDUCTASE"/>
    <property type="match status" value="1"/>
</dbReference>
<gene>
    <name evidence="1" type="ORF">QYF68_03695</name>
</gene>
<name>A0ABT8H838_MYCAO</name>
<evidence type="ECO:0000313" key="2">
    <source>
        <dbReference type="Proteomes" id="UP001172687"/>
    </source>
</evidence>
<dbReference type="Proteomes" id="UP001172687">
    <property type="component" value="Unassembled WGS sequence"/>
</dbReference>
<reference evidence="1" key="1">
    <citation type="submission" date="2023-07" db="EMBL/GenBank/DDBJ databases">
        <title>Degradation of tert-butanol by M. austroafricanum TBA100.</title>
        <authorList>
            <person name="Helbich S."/>
            <person name="Vainshtein Y."/>
        </authorList>
    </citation>
    <scope>NUCLEOTIDE SEQUENCE</scope>
    <source>
        <strain evidence="1">TBA100</strain>
    </source>
</reference>
<accession>A0ABT8H838</accession>
<protein>
    <submittedName>
        <fullName evidence="1">NAD(P)H nitroreductase</fullName>
    </submittedName>
</protein>
<proteinExistence type="predicted"/>
<dbReference type="RefSeq" id="WP_208675406.1">
    <property type="nucleotide sequence ID" value="NZ_CP070380.1"/>
</dbReference>
<dbReference type="SUPFAM" id="SSF55469">
    <property type="entry name" value="FMN-dependent nitroreductase-like"/>
    <property type="match status" value="2"/>
</dbReference>
<organism evidence="1 2">
    <name type="scientific">Mycolicibacterium austroafricanum</name>
    <name type="common">Mycobacterium austroafricanum</name>
    <dbReference type="NCBI Taxonomy" id="39687"/>
    <lineage>
        <taxon>Bacteria</taxon>
        <taxon>Bacillati</taxon>
        <taxon>Actinomycetota</taxon>
        <taxon>Actinomycetes</taxon>
        <taxon>Mycobacteriales</taxon>
        <taxon>Mycobacteriaceae</taxon>
        <taxon>Mycolicibacterium</taxon>
    </lineage>
</organism>
<dbReference type="PANTHER" id="PTHR23026:SF123">
    <property type="entry name" value="NAD(P)H NITROREDUCTASE RV3131-RELATED"/>
    <property type="match status" value="1"/>
</dbReference>
<dbReference type="NCBIfam" id="NF047509">
    <property type="entry name" value="Rv3131_FMN_oxido"/>
    <property type="match status" value="1"/>
</dbReference>
<dbReference type="InterPro" id="IPR050627">
    <property type="entry name" value="Nitroreductase/BluB"/>
</dbReference>
<dbReference type="EMBL" id="JAUHTC010000018">
    <property type="protein sequence ID" value="MDN4516929.1"/>
    <property type="molecule type" value="Genomic_DNA"/>
</dbReference>
<keyword evidence="2" id="KW-1185">Reference proteome</keyword>
<evidence type="ECO:0000313" key="1">
    <source>
        <dbReference type="EMBL" id="MDN4516929.1"/>
    </source>
</evidence>